<proteinExistence type="predicted"/>
<dbReference type="AlphaFoldDB" id="A0A453FQI8"/>
<organism evidence="1 2">
    <name type="scientific">Aegilops tauschii subsp. strangulata</name>
    <name type="common">Goatgrass</name>
    <dbReference type="NCBI Taxonomy" id="200361"/>
    <lineage>
        <taxon>Eukaryota</taxon>
        <taxon>Viridiplantae</taxon>
        <taxon>Streptophyta</taxon>
        <taxon>Embryophyta</taxon>
        <taxon>Tracheophyta</taxon>
        <taxon>Spermatophyta</taxon>
        <taxon>Magnoliopsida</taxon>
        <taxon>Liliopsida</taxon>
        <taxon>Poales</taxon>
        <taxon>Poaceae</taxon>
        <taxon>BOP clade</taxon>
        <taxon>Pooideae</taxon>
        <taxon>Triticodae</taxon>
        <taxon>Triticeae</taxon>
        <taxon>Triticinae</taxon>
        <taxon>Aegilops</taxon>
    </lineage>
</organism>
<dbReference type="EnsemblPlants" id="AET3Gv20747000.1">
    <property type="protein sequence ID" value="AET3Gv20747000.1"/>
    <property type="gene ID" value="AET3Gv20747000"/>
</dbReference>
<reference evidence="1" key="5">
    <citation type="journal article" date="2021" name="G3 (Bethesda)">
        <title>Aegilops tauschii genome assembly Aet v5.0 features greater sequence contiguity and improved annotation.</title>
        <authorList>
            <person name="Wang L."/>
            <person name="Zhu T."/>
            <person name="Rodriguez J.C."/>
            <person name="Deal K.R."/>
            <person name="Dubcovsky J."/>
            <person name="McGuire P.E."/>
            <person name="Lux T."/>
            <person name="Spannagl M."/>
            <person name="Mayer K.F.X."/>
            <person name="Baldrich P."/>
            <person name="Meyers B.C."/>
            <person name="Huo N."/>
            <person name="Gu Y.Q."/>
            <person name="Zhou H."/>
            <person name="Devos K.M."/>
            <person name="Bennetzen J.L."/>
            <person name="Unver T."/>
            <person name="Budak H."/>
            <person name="Gulick P.J."/>
            <person name="Galiba G."/>
            <person name="Kalapos B."/>
            <person name="Nelson D.R."/>
            <person name="Li P."/>
            <person name="You F.M."/>
            <person name="Luo M.C."/>
            <person name="Dvorak J."/>
        </authorList>
    </citation>
    <scope>NUCLEOTIDE SEQUENCE [LARGE SCALE GENOMIC DNA]</scope>
    <source>
        <strain evidence="1">cv. AL8/78</strain>
    </source>
</reference>
<reference evidence="2" key="2">
    <citation type="journal article" date="2017" name="Nat. Plants">
        <title>The Aegilops tauschii genome reveals multiple impacts of transposons.</title>
        <authorList>
            <person name="Zhao G."/>
            <person name="Zou C."/>
            <person name="Li K."/>
            <person name="Wang K."/>
            <person name="Li T."/>
            <person name="Gao L."/>
            <person name="Zhang X."/>
            <person name="Wang H."/>
            <person name="Yang Z."/>
            <person name="Liu X."/>
            <person name="Jiang W."/>
            <person name="Mao L."/>
            <person name="Kong X."/>
            <person name="Jiao Y."/>
            <person name="Jia J."/>
        </authorList>
    </citation>
    <scope>NUCLEOTIDE SEQUENCE [LARGE SCALE GENOMIC DNA]</scope>
    <source>
        <strain evidence="2">cv. AL8/78</strain>
    </source>
</reference>
<keyword evidence="2" id="KW-1185">Reference proteome</keyword>
<dbReference type="Gramene" id="AET3Gv20747000.1">
    <property type="protein sequence ID" value="AET3Gv20747000.1"/>
    <property type="gene ID" value="AET3Gv20747000"/>
</dbReference>
<name>A0A453FQI8_AEGTS</name>
<evidence type="ECO:0000313" key="2">
    <source>
        <dbReference type="Proteomes" id="UP000015105"/>
    </source>
</evidence>
<accession>A0A453FQI8</accession>
<protein>
    <submittedName>
        <fullName evidence="1">Uncharacterized protein</fullName>
    </submittedName>
</protein>
<reference evidence="1" key="3">
    <citation type="journal article" date="2017" name="Nature">
        <title>Genome sequence of the progenitor of the wheat D genome Aegilops tauschii.</title>
        <authorList>
            <person name="Luo M.C."/>
            <person name="Gu Y.Q."/>
            <person name="Puiu D."/>
            <person name="Wang H."/>
            <person name="Twardziok S.O."/>
            <person name="Deal K.R."/>
            <person name="Huo N."/>
            <person name="Zhu T."/>
            <person name="Wang L."/>
            <person name="Wang Y."/>
            <person name="McGuire P.E."/>
            <person name="Liu S."/>
            <person name="Long H."/>
            <person name="Ramasamy R.K."/>
            <person name="Rodriguez J.C."/>
            <person name="Van S.L."/>
            <person name="Yuan L."/>
            <person name="Wang Z."/>
            <person name="Xia Z."/>
            <person name="Xiao L."/>
            <person name="Anderson O.D."/>
            <person name="Ouyang S."/>
            <person name="Liang Y."/>
            <person name="Zimin A.V."/>
            <person name="Pertea G."/>
            <person name="Qi P."/>
            <person name="Bennetzen J.L."/>
            <person name="Dai X."/>
            <person name="Dawson M.W."/>
            <person name="Muller H.G."/>
            <person name="Kugler K."/>
            <person name="Rivarola-Duarte L."/>
            <person name="Spannagl M."/>
            <person name="Mayer K.F.X."/>
            <person name="Lu F.H."/>
            <person name="Bevan M.W."/>
            <person name="Leroy P."/>
            <person name="Li P."/>
            <person name="You F.M."/>
            <person name="Sun Q."/>
            <person name="Liu Z."/>
            <person name="Lyons E."/>
            <person name="Wicker T."/>
            <person name="Salzberg S.L."/>
            <person name="Devos K.M."/>
            <person name="Dvorak J."/>
        </authorList>
    </citation>
    <scope>NUCLEOTIDE SEQUENCE [LARGE SCALE GENOMIC DNA]</scope>
    <source>
        <strain evidence="1">cv. AL8/78</strain>
    </source>
</reference>
<reference evidence="2" key="1">
    <citation type="journal article" date="2014" name="Science">
        <title>Ancient hybridizations among the ancestral genomes of bread wheat.</title>
        <authorList>
            <consortium name="International Wheat Genome Sequencing Consortium,"/>
            <person name="Marcussen T."/>
            <person name="Sandve S.R."/>
            <person name="Heier L."/>
            <person name="Spannagl M."/>
            <person name="Pfeifer M."/>
            <person name="Jakobsen K.S."/>
            <person name="Wulff B.B."/>
            <person name="Steuernagel B."/>
            <person name="Mayer K.F."/>
            <person name="Olsen O.A."/>
        </authorList>
    </citation>
    <scope>NUCLEOTIDE SEQUENCE [LARGE SCALE GENOMIC DNA]</scope>
    <source>
        <strain evidence="2">cv. AL8/78</strain>
    </source>
</reference>
<dbReference type="Proteomes" id="UP000015105">
    <property type="component" value="Chromosome 3D"/>
</dbReference>
<evidence type="ECO:0000313" key="1">
    <source>
        <dbReference type="EnsemblPlants" id="AET3Gv20747000.1"/>
    </source>
</evidence>
<reference evidence="1" key="4">
    <citation type="submission" date="2019-03" db="UniProtKB">
        <authorList>
            <consortium name="EnsemblPlants"/>
        </authorList>
    </citation>
    <scope>IDENTIFICATION</scope>
</reference>
<sequence>NRGTASPCLHGLVRGREENKAGHRRVWGTRQSRFYFWLPSSGPPTQGRKHRVPCATAVTGLAWLPPQTQSRAPFGLPSPPAQVKNSN</sequence>